<proteinExistence type="predicted"/>
<accession>A0A172WRZ8</accession>
<dbReference type="AlphaFoldDB" id="A0A172WRZ8"/>
<protein>
    <submittedName>
        <fullName evidence="1">Uncharacterized protein</fullName>
    </submittedName>
</protein>
<reference evidence="1 2" key="1">
    <citation type="submission" date="2016-05" db="EMBL/GenBank/DDBJ databases">
        <title>Genome sequence of Pseudomonas stutzeri 273 and identification of the exopolysaccharide biosynthesis locus.</title>
        <authorList>
            <person name="Wu S."/>
            <person name="Sun C."/>
        </authorList>
    </citation>
    <scope>NUCLEOTIDE SEQUENCE [LARGE SCALE GENOMIC DNA]</scope>
    <source>
        <strain evidence="1 2">273</strain>
    </source>
</reference>
<organism evidence="1 2">
    <name type="scientific">Stutzerimonas stutzeri</name>
    <name type="common">Pseudomonas stutzeri</name>
    <dbReference type="NCBI Taxonomy" id="316"/>
    <lineage>
        <taxon>Bacteria</taxon>
        <taxon>Pseudomonadati</taxon>
        <taxon>Pseudomonadota</taxon>
        <taxon>Gammaproteobacteria</taxon>
        <taxon>Pseudomonadales</taxon>
        <taxon>Pseudomonadaceae</taxon>
        <taxon>Stutzerimonas</taxon>
    </lineage>
</organism>
<sequence>MAAVIASKVAHTSTTRAVHTLNTGNIPETCRLAIRGSFHRSTTIVTAGRIGITGTMGAGARFASRSGGKMIGGPDSIAHRVGSVITRETLAGHL</sequence>
<gene>
    <name evidence="1" type="ORF">PS273GM_14205</name>
</gene>
<evidence type="ECO:0000313" key="2">
    <source>
        <dbReference type="Proteomes" id="UP000077787"/>
    </source>
</evidence>
<dbReference type="EMBL" id="CP015641">
    <property type="protein sequence ID" value="ANF26222.1"/>
    <property type="molecule type" value="Genomic_DNA"/>
</dbReference>
<evidence type="ECO:0000313" key="1">
    <source>
        <dbReference type="EMBL" id="ANF26222.1"/>
    </source>
</evidence>
<dbReference type="Proteomes" id="UP000077787">
    <property type="component" value="Chromosome"/>
</dbReference>
<name>A0A172WRZ8_STUST</name>